<dbReference type="GO" id="GO:0000272">
    <property type="term" value="P:polysaccharide catabolic process"/>
    <property type="evidence" value="ECO:0007669"/>
    <property type="project" value="UniProtKB-KW"/>
</dbReference>
<gene>
    <name evidence="14" type="ORF">CCM_07471</name>
</gene>
<accession>G3JPW8</accession>
<dbReference type="VEuPathDB" id="FungiDB:CCM_07471"/>
<comment type="catalytic activity">
    <reaction evidence="1">
        <text>Random endo-hydrolysis of N-acetyl-beta-D-glucosaminide (1-&gt;4)-beta-linkages in chitin and chitodextrins.</text>
        <dbReference type="EC" id="3.2.1.14"/>
    </reaction>
</comment>
<evidence type="ECO:0000256" key="10">
    <source>
        <dbReference type="ARBA" id="ARBA00023295"/>
    </source>
</evidence>
<keyword evidence="15" id="KW-1185">Reference proteome</keyword>
<evidence type="ECO:0000256" key="12">
    <source>
        <dbReference type="RuleBase" id="RU000489"/>
    </source>
</evidence>
<dbReference type="Gene3D" id="3.10.50.10">
    <property type="match status" value="1"/>
</dbReference>
<dbReference type="RefSeq" id="XP_006672675.1">
    <property type="nucleotide sequence ID" value="XM_006672612.1"/>
</dbReference>
<keyword evidence="7 12" id="KW-0378">Hydrolase</keyword>
<dbReference type="Proteomes" id="UP000001610">
    <property type="component" value="Unassembled WGS sequence"/>
</dbReference>
<keyword evidence="6" id="KW-0732">Signal</keyword>
<dbReference type="OrthoDB" id="76388at2759"/>
<dbReference type="InterPro" id="IPR001223">
    <property type="entry name" value="Glyco_hydro18_cat"/>
</dbReference>
<name>G3JPW8_CORMM</name>
<sequence length="483" mass="52928">MLLRWSNMRVRQMTQSPTVHRGAISPSLGTGLAKRQSYHFGTSSPRTVSPRGLEWQTTMSTLLKKLMAAVVALQAVATFATPISNEVVGIEKRDGGFANAVYFTNWGIYGRGFQPADLQASQITHVLYSFMNIRSDGNMTHSFSGDTYADYEKHYPAWNDVGNNAYGCVKQLYLLKKQNRNMKVMLSIGGWTWSTNFPAAASSASTRKTFAQSAVSFMKDWGFDGIDVDWEYPADATQAQNMILLLQAVRDELDSYASQYAKGHHFLLSIAAPAGPDNFNKLKLAELGKVLDYINLMAYDFAGSWSNYTGHNANLYANPGNPNATPFNTDGAVQAYIKGGVPANKIVLGMPIYGRSFQQTEGIGKPYSGVGSGSWENGVWDYKALPKPGATVKCDDTAKGCYSYDTNTKELISFDTPAMVSTKVSWLKGKGLGGSMFWEASADKKGSDSLIRISSQGLGILDSAQNYLDYPNSKYDNIKNGMK</sequence>
<dbReference type="KEGG" id="cmt:CCM_07471"/>
<evidence type="ECO:0000256" key="8">
    <source>
        <dbReference type="ARBA" id="ARBA00023024"/>
    </source>
</evidence>
<keyword evidence="8" id="KW-0146">Chitin degradation</keyword>
<dbReference type="InterPro" id="IPR011583">
    <property type="entry name" value="Chitinase_II/V-like_cat"/>
</dbReference>
<evidence type="ECO:0000259" key="13">
    <source>
        <dbReference type="PROSITE" id="PS51910"/>
    </source>
</evidence>
<dbReference type="CDD" id="cd06548">
    <property type="entry name" value="GH18_chitinase"/>
    <property type="match status" value="1"/>
</dbReference>
<dbReference type="GO" id="GO:0008843">
    <property type="term" value="F:endochitinase activity"/>
    <property type="evidence" value="ECO:0007669"/>
    <property type="project" value="UniProtKB-EC"/>
</dbReference>
<evidence type="ECO:0000256" key="4">
    <source>
        <dbReference type="ARBA" id="ARBA00012729"/>
    </source>
</evidence>
<dbReference type="EMBL" id="JH126404">
    <property type="protein sequence ID" value="EGX89219.1"/>
    <property type="molecule type" value="Genomic_DNA"/>
</dbReference>
<dbReference type="PANTHER" id="PTHR11177">
    <property type="entry name" value="CHITINASE"/>
    <property type="match status" value="1"/>
</dbReference>
<dbReference type="GO" id="GO:0006032">
    <property type="term" value="P:chitin catabolic process"/>
    <property type="evidence" value="ECO:0007669"/>
    <property type="project" value="UniProtKB-KW"/>
</dbReference>
<dbReference type="HOGENOM" id="CLU_002833_1_3_1"/>
<keyword evidence="10 12" id="KW-0326">Glycosidase</keyword>
<evidence type="ECO:0000313" key="15">
    <source>
        <dbReference type="Proteomes" id="UP000001610"/>
    </source>
</evidence>
<dbReference type="eggNOG" id="KOG2806">
    <property type="taxonomic scope" value="Eukaryota"/>
</dbReference>
<evidence type="ECO:0000256" key="3">
    <source>
        <dbReference type="ARBA" id="ARBA00008682"/>
    </source>
</evidence>
<dbReference type="PROSITE" id="PS01095">
    <property type="entry name" value="GH18_1"/>
    <property type="match status" value="1"/>
</dbReference>
<dbReference type="FunFam" id="3.20.20.80:FF:000075">
    <property type="entry name" value="Sporulation-specific chitinase"/>
    <property type="match status" value="1"/>
</dbReference>
<evidence type="ECO:0000256" key="7">
    <source>
        <dbReference type="ARBA" id="ARBA00022801"/>
    </source>
</evidence>
<evidence type="ECO:0000256" key="9">
    <source>
        <dbReference type="ARBA" id="ARBA00023277"/>
    </source>
</evidence>
<dbReference type="FunCoup" id="G3JPW8">
    <property type="interactions" value="538"/>
</dbReference>
<dbReference type="STRING" id="983644.G3JPW8"/>
<dbReference type="SMART" id="SM00636">
    <property type="entry name" value="Glyco_18"/>
    <property type="match status" value="1"/>
</dbReference>
<keyword evidence="11" id="KW-0624">Polysaccharide degradation</keyword>
<dbReference type="GeneID" id="18169482"/>
<dbReference type="AlphaFoldDB" id="G3JPW8"/>
<comment type="subcellular location">
    <subcellularLocation>
        <location evidence="2">Secreted</location>
    </subcellularLocation>
</comment>
<dbReference type="InterPro" id="IPR029070">
    <property type="entry name" value="Chitinase_insertion_sf"/>
</dbReference>
<feature type="domain" description="GH18" evidence="13">
    <location>
        <begin position="97"/>
        <end position="461"/>
    </location>
</feature>
<dbReference type="SUPFAM" id="SSF54556">
    <property type="entry name" value="Chitinase insertion domain"/>
    <property type="match status" value="1"/>
</dbReference>
<evidence type="ECO:0000256" key="2">
    <source>
        <dbReference type="ARBA" id="ARBA00004613"/>
    </source>
</evidence>
<dbReference type="EC" id="3.2.1.14" evidence="4"/>
<keyword evidence="5" id="KW-0964">Secreted</keyword>
<dbReference type="GO" id="GO:0008061">
    <property type="term" value="F:chitin binding"/>
    <property type="evidence" value="ECO:0007669"/>
    <property type="project" value="InterPro"/>
</dbReference>
<keyword evidence="9" id="KW-0119">Carbohydrate metabolism</keyword>
<dbReference type="InterPro" id="IPR050314">
    <property type="entry name" value="Glycosyl_Hydrlase_18"/>
</dbReference>
<organism evidence="14 15">
    <name type="scientific">Cordyceps militaris (strain CM01)</name>
    <name type="common">Caterpillar fungus</name>
    <dbReference type="NCBI Taxonomy" id="983644"/>
    <lineage>
        <taxon>Eukaryota</taxon>
        <taxon>Fungi</taxon>
        <taxon>Dikarya</taxon>
        <taxon>Ascomycota</taxon>
        <taxon>Pezizomycotina</taxon>
        <taxon>Sordariomycetes</taxon>
        <taxon>Hypocreomycetidae</taxon>
        <taxon>Hypocreales</taxon>
        <taxon>Cordycipitaceae</taxon>
        <taxon>Cordyceps</taxon>
    </lineage>
</organism>
<protein>
    <recommendedName>
        <fullName evidence="4">chitinase</fullName>
        <ecNumber evidence="4">3.2.1.14</ecNumber>
    </recommendedName>
</protein>
<evidence type="ECO:0000256" key="6">
    <source>
        <dbReference type="ARBA" id="ARBA00022729"/>
    </source>
</evidence>
<dbReference type="Gene3D" id="3.20.20.80">
    <property type="entry name" value="Glycosidases"/>
    <property type="match status" value="1"/>
</dbReference>
<dbReference type="PANTHER" id="PTHR11177:SF365">
    <property type="entry name" value="ENDOCHITINASE B"/>
    <property type="match status" value="1"/>
</dbReference>
<dbReference type="OMA" id="GATRYWD"/>
<dbReference type="Pfam" id="PF00704">
    <property type="entry name" value="Glyco_hydro_18"/>
    <property type="match status" value="1"/>
</dbReference>
<dbReference type="InParanoid" id="G3JPW8"/>
<dbReference type="PROSITE" id="PS51910">
    <property type="entry name" value="GH18_2"/>
    <property type="match status" value="1"/>
</dbReference>
<comment type="similarity">
    <text evidence="3">Belongs to the glycosyl hydrolase 18 family. Chitinase class V subfamily.</text>
</comment>
<proteinExistence type="inferred from homology"/>
<evidence type="ECO:0000313" key="14">
    <source>
        <dbReference type="EMBL" id="EGX89219.1"/>
    </source>
</evidence>
<reference evidence="14 15" key="1">
    <citation type="journal article" date="2011" name="Genome Biol.">
        <title>Genome sequence of the insect pathogenic fungus Cordyceps militaris, a valued traditional Chinese medicine.</title>
        <authorList>
            <person name="Zheng P."/>
            <person name="Xia Y."/>
            <person name="Xiao G."/>
            <person name="Xiong C."/>
            <person name="Hu X."/>
            <person name="Zhang S."/>
            <person name="Zheng H."/>
            <person name="Huang Y."/>
            <person name="Zhou Y."/>
            <person name="Wang S."/>
            <person name="Zhao G.P."/>
            <person name="Liu X."/>
            <person name="St Leger R.J."/>
            <person name="Wang C."/>
        </authorList>
    </citation>
    <scope>NUCLEOTIDE SEQUENCE [LARGE SCALE GENOMIC DNA]</scope>
    <source>
        <strain evidence="14 15">CM01</strain>
    </source>
</reference>
<evidence type="ECO:0000256" key="1">
    <source>
        <dbReference type="ARBA" id="ARBA00000822"/>
    </source>
</evidence>
<dbReference type="InterPro" id="IPR017853">
    <property type="entry name" value="GH"/>
</dbReference>
<evidence type="ECO:0000256" key="11">
    <source>
        <dbReference type="ARBA" id="ARBA00023326"/>
    </source>
</evidence>
<dbReference type="FunFam" id="3.10.50.10:FF:000005">
    <property type="entry name" value="Endochitinase B1"/>
    <property type="match status" value="1"/>
</dbReference>
<evidence type="ECO:0000256" key="5">
    <source>
        <dbReference type="ARBA" id="ARBA00022525"/>
    </source>
</evidence>
<dbReference type="SUPFAM" id="SSF51445">
    <property type="entry name" value="(Trans)glycosidases"/>
    <property type="match status" value="1"/>
</dbReference>
<dbReference type="InterPro" id="IPR001579">
    <property type="entry name" value="Glyco_hydro_18_chit_AS"/>
</dbReference>
<dbReference type="GO" id="GO:0005576">
    <property type="term" value="C:extracellular region"/>
    <property type="evidence" value="ECO:0007669"/>
    <property type="project" value="UniProtKB-SubCell"/>
</dbReference>